<evidence type="ECO:0000313" key="2">
    <source>
        <dbReference type="EMBL" id="GJT19281.1"/>
    </source>
</evidence>
<feature type="compositionally biased region" description="Polar residues" evidence="1">
    <location>
        <begin position="183"/>
        <end position="192"/>
    </location>
</feature>
<feature type="region of interest" description="Disordered" evidence="1">
    <location>
        <begin position="183"/>
        <end position="202"/>
    </location>
</feature>
<feature type="region of interest" description="Disordered" evidence="1">
    <location>
        <begin position="156"/>
        <end position="176"/>
    </location>
</feature>
<keyword evidence="3" id="KW-1185">Reference proteome</keyword>
<feature type="region of interest" description="Disordered" evidence="1">
    <location>
        <begin position="222"/>
        <end position="243"/>
    </location>
</feature>
<feature type="compositionally biased region" description="Polar residues" evidence="1">
    <location>
        <begin position="167"/>
        <end position="176"/>
    </location>
</feature>
<accession>A0ABQ5BWQ4</accession>
<sequence length="519" mass="57494">MANLEFYDTHNMVAYLKKTEGSEGFHQIVDFLNTSHIRYALTENPTIYVSLIQQFWQTATASTLDNGEMEITATIDGKVKIVTEASIRRHLKLEDSDGISNLPTTEIFEQLALMGSKKTAWEQFSSNIATAIICLATNRKFNFSKLIFDGMGEGSTVPVESHHTPTGAPSTLQPHLSPTLRSSIRQETEVPQPSSPPHTNVADEAASTGVDVRYGGAATTVTGLEAGQGSGNIDKTPTMPHDSPLLRVHTLGSDEGRMQHNELMDLVTKLSDRVVALETDLTQTKKVYGAAFTKLIKKVKRLEKKDKLNKSRRKLRLVLSDEEGSDSDILAQEDPSKQGRKIAQIDEDEGITLVQMGVSTASTYFTTANVPVTTAGAEISTASPEVKTAGDSVDDIAAESLVYIRRSAAKTKDKGKGIMEESESAMTKTKRQQEQERLGYEAALRLQEQLDEEERQRIARAHEAASSFNIEEWEDIQARIKADEELAQRLQAEEREKYSEAEKARLLAELINQRKRHFA</sequence>
<gene>
    <name evidence="2" type="ORF">Tco_0877987</name>
</gene>
<comment type="caution">
    <text evidence="2">The sequence shown here is derived from an EMBL/GenBank/DDBJ whole genome shotgun (WGS) entry which is preliminary data.</text>
</comment>
<evidence type="ECO:0000256" key="1">
    <source>
        <dbReference type="SAM" id="MobiDB-lite"/>
    </source>
</evidence>
<evidence type="ECO:0008006" key="4">
    <source>
        <dbReference type="Google" id="ProtNLM"/>
    </source>
</evidence>
<dbReference type="EMBL" id="BQNB010013704">
    <property type="protein sequence ID" value="GJT19281.1"/>
    <property type="molecule type" value="Genomic_DNA"/>
</dbReference>
<protein>
    <recommendedName>
        <fullName evidence="4">Xylulose kinase-1</fullName>
    </recommendedName>
</protein>
<reference evidence="2" key="2">
    <citation type="submission" date="2022-01" db="EMBL/GenBank/DDBJ databases">
        <authorList>
            <person name="Yamashiro T."/>
            <person name="Shiraishi A."/>
            <person name="Satake H."/>
            <person name="Nakayama K."/>
        </authorList>
    </citation>
    <scope>NUCLEOTIDE SEQUENCE</scope>
</reference>
<name>A0ABQ5BWQ4_9ASTR</name>
<reference evidence="2" key="1">
    <citation type="journal article" date="2022" name="Int. J. Mol. Sci.">
        <title>Draft Genome of Tanacetum Coccineum: Genomic Comparison of Closely Related Tanacetum-Family Plants.</title>
        <authorList>
            <person name="Yamashiro T."/>
            <person name="Shiraishi A."/>
            <person name="Nakayama K."/>
            <person name="Satake H."/>
        </authorList>
    </citation>
    <scope>NUCLEOTIDE SEQUENCE</scope>
</reference>
<organism evidence="2 3">
    <name type="scientific">Tanacetum coccineum</name>
    <dbReference type="NCBI Taxonomy" id="301880"/>
    <lineage>
        <taxon>Eukaryota</taxon>
        <taxon>Viridiplantae</taxon>
        <taxon>Streptophyta</taxon>
        <taxon>Embryophyta</taxon>
        <taxon>Tracheophyta</taxon>
        <taxon>Spermatophyta</taxon>
        <taxon>Magnoliopsida</taxon>
        <taxon>eudicotyledons</taxon>
        <taxon>Gunneridae</taxon>
        <taxon>Pentapetalae</taxon>
        <taxon>asterids</taxon>
        <taxon>campanulids</taxon>
        <taxon>Asterales</taxon>
        <taxon>Asteraceae</taxon>
        <taxon>Asteroideae</taxon>
        <taxon>Anthemideae</taxon>
        <taxon>Anthemidinae</taxon>
        <taxon>Tanacetum</taxon>
    </lineage>
</organism>
<evidence type="ECO:0000313" key="3">
    <source>
        <dbReference type="Proteomes" id="UP001151760"/>
    </source>
</evidence>
<dbReference type="Proteomes" id="UP001151760">
    <property type="component" value="Unassembled WGS sequence"/>
</dbReference>
<proteinExistence type="predicted"/>